<feature type="region of interest" description="Disordered" evidence="1">
    <location>
        <begin position="1"/>
        <end position="65"/>
    </location>
</feature>
<evidence type="ECO:0000256" key="1">
    <source>
        <dbReference type="SAM" id="MobiDB-lite"/>
    </source>
</evidence>
<accession>A0A4S8M1V7</accession>
<feature type="compositionally biased region" description="Basic residues" evidence="1">
    <location>
        <begin position="1"/>
        <end position="16"/>
    </location>
</feature>
<sequence>MSTSKSKKSIVKRVRGALRLGRKDNSPVPRAGADGPAENYGNTATGFENTGGQSQSPLGQDDRNSTVELAVSYKSPSTVSASGDTERQEQHATAQQIKFFPNMSNNKVGDLQINNPGRDLVINYNNINLKSLKISWVLL</sequence>
<reference evidence="2 3" key="1">
    <citation type="journal article" date="2019" name="Nat. Ecol. Evol.">
        <title>Megaphylogeny resolves global patterns of mushroom evolution.</title>
        <authorList>
            <person name="Varga T."/>
            <person name="Krizsan K."/>
            <person name="Foldi C."/>
            <person name="Dima B."/>
            <person name="Sanchez-Garcia M."/>
            <person name="Sanchez-Ramirez S."/>
            <person name="Szollosi G.J."/>
            <person name="Szarkandi J.G."/>
            <person name="Papp V."/>
            <person name="Albert L."/>
            <person name="Andreopoulos W."/>
            <person name="Angelini C."/>
            <person name="Antonin V."/>
            <person name="Barry K.W."/>
            <person name="Bougher N.L."/>
            <person name="Buchanan P."/>
            <person name="Buyck B."/>
            <person name="Bense V."/>
            <person name="Catcheside P."/>
            <person name="Chovatia M."/>
            <person name="Cooper J."/>
            <person name="Damon W."/>
            <person name="Desjardin D."/>
            <person name="Finy P."/>
            <person name="Geml J."/>
            <person name="Haridas S."/>
            <person name="Hughes K."/>
            <person name="Justo A."/>
            <person name="Karasinski D."/>
            <person name="Kautmanova I."/>
            <person name="Kiss B."/>
            <person name="Kocsube S."/>
            <person name="Kotiranta H."/>
            <person name="LaButti K.M."/>
            <person name="Lechner B.E."/>
            <person name="Liimatainen K."/>
            <person name="Lipzen A."/>
            <person name="Lukacs Z."/>
            <person name="Mihaltcheva S."/>
            <person name="Morgado L.N."/>
            <person name="Niskanen T."/>
            <person name="Noordeloos M.E."/>
            <person name="Ohm R.A."/>
            <person name="Ortiz-Santana B."/>
            <person name="Ovrebo C."/>
            <person name="Racz N."/>
            <person name="Riley R."/>
            <person name="Savchenko A."/>
            <person name="Shiryaev A."/>
            <person name="Soop K."/>
            <person name="Spirin V."/>
            <person name="Szebenyi C."/>
            <person name="Tomsovsky M."/>
            <person name="Tulloss R.E."/>
            <person name="Uehling J."/>
            <person name="Grigoriev I.V."/>
            <person name="Vagvolgyi C."/>
            <person name="Papp T."/>
            <person name="Martin F.M."/>
            <person name="Miettinen O."/>
            <person name="Hibbett D.S."/>
            <person name="Nagy L.G."/>
        </authorList>
    </citation>
    <scope>NUCLEOTIDE SEQUENCE [LARGE SCALE GENOMIC DNA]</scope>
    <source>
        <strain evidence="2 3">CBS 962.96</strain>
    </source>
</reference>
<evidence type="ECO:0000313" key="2">
    <source>
        <dbReference type="EMBL" id="THU96084.1"/>
    </source>
</evidence>
<dbReference type="EMBL" id="ML179184">
    <property type="protein sequence ID" value="THU96084.1"/>
    <property type="molecule type" value="Genomic_DNA"/>
</dbReference>
<evidence type="ECO:0000313" key="3">
    <source>
        <dbReference type="Proteomes" id="UP000297245"/>
    </source>
</evidence>
<dbReference type="Proteomes" id="UP000297245">
    <property type="component" value="Unassembled WGS sequence"/>
</dbReference>
<dbReference type="AlphaFoldDB" id="A0A4S8M1V7"/>
<gene>
    <name evidence="2" type="ORF">K435DRAFT_839193</name>
</gene>
<name>A0A4S8M1V7_DENBC</name>
<feature type="region of interest" description="Disordered" evidence="1">
    <location>
        <begin position="74"/>
        <end position="93"/>
    </location>
</feature>
<feature type="compositionally biased region" description="Polar residues" evidence="1">
    <location>
        <begin position="74"/>
        <end position="83"/>
    </location>
</feature>
<protein>
    <submittedName>
        <fullName evidence="2">Uncharacterized protein</fullName>
    </submittedName>
</protein>
<proteinExistence type="predicted"/>
<keyword evidence="3" id="KW-1185">Reference proteome</keyword>
<organism evidence="2 3">
    <name type="scientific">Dendrothele bispora (strain CBS 962.96)</name>
    <dbReference type="NCBI Taxonomy" id="1314807"/>
    <lineage>
        <taxon>Eukaryota</taxon>
        <taxon>Fungi</taxon>
        <taxon>Dikarya</taxon>
        <taxon>Basidiomycota</taxon>
        <taxon>Agaricomycotina</taxon>
        <taxon>Agaricomycetes</taxon>
        <taxon>Agaricomycetidae</taxon>
        <taxon>Agaricales</taxon>
        <taxon>Agaricales incertae sedis</taxon>
        <taxon>Dendrothele</taxon>
    </lineage>
</organism>
<feature type="compositionally biased region" description="Polar residues" evidence="1">
    <location>
        <begin position="40"/>
        <end position="58"/>
    </location>
</feature>